<keyword evidence="6 9" id="KW-0548">Nucleotidyltransferase</keyword>
<dbReference type="Proteomes" id="UP001157733">
    <property type="component" value="Chromosome"/>
</dbReference>
<organism evidence="9 10">
    <name type="scientific">Nitrospina watsonii</name>
    <dbReference type="NCBI Taxonomy" id="1323948"/>
    <lineage>
        <taxon>Bacteria</taxon>
        <taxon>Pseudomonadati</taxon>
        <taxon>Nitrospinota/Tectimicrobiota group</taxon>
        <taxon>Nitrospinota</taxon>
        <taxon>Nitrospinia</taxon>
        <taxon>Nitrospinales</taxon>
        <taxon>Nitrospinaceae</taxon>
        <taxon>Nitrospina</taxon>
    </lineage>
</organism>
<comment type="function">
    <text evidence="6">Phosphorolytic 3'-5' exoribonuclease that plays an important role in tRNA 3'-end maturation. Removes nucleotide residues following the 3'-CCA terminus of tRNAs; can also add nucleotides to the ends of RNA molecules by using nucleoside diphosphates as substrates, but this may not be physiologically important. Probably plays a role in initiation of 16S rRNA degradation (leading to ribosome degradation) during starvation.</text>
</comment>
<dbReference type="PANTHER" id="PTHR11953">
    <property type="entry name" value="EXOSOME COMPLEX COMPONENT"/>
    <property type="match status" value="1"/>
</dbReference>
<dbReference type="EC" id="2.7.7.56" evidence="6"/>
<dbReference type="PROSITE" id="PS01277">
    <property type="entry name" value="RIBONUCLEASE_PH"/>
    <property type="match status" value="1"/>
</dbReference>
<proteinExistence type="inferred from homology"/>
<evidence type="ECO:0000256" key="6">
    <source>
        <dbReference type="HAMAP-Rule" id="MF_00564"/>
    </source>
</evidence>
<keyword evidence="3 6" id="KW-0820">tRNA-binding</keyword>
<feature type="domain" description="Exoribonuclease phosphorolytic" evidence="8">
    <location>
        <begin position="158"/>
        <end position="224"/>
    </location>
</feature>
<evidence type="ECO:0000256" key="5">
    <source>
        <dbReference type="ARBA" id="ARBA00022884"/>
    </source>
</evidence>
<dbReference type="RefSeq" id="WP_282011056.1">
    <property type="nucleotide sequence ID" value="NZ_OX336137.1"/>
</dbReference>
<dbReference type="InterPro" id="IPR036345">
    <property type="entry name" value="ExoRNase_PH_dom2_sf"/>
</dbReference>
<sequence>MKRNDGRTPSQMRPVSIKKHFIKHAEGSVLITVGETKVICTASVEEKVPPFLRDKGQGWVTAEYSMLPRSTHTRSQREATRGKVGGRTMEIQRLIGRSLRTVVDLEKLGERTIWVDCDVIQADGGTRTASITGAFVAVCLALKHLQKNKLLDTIPIKDFVAATSVGMLDDQKLLDLDYSEDSTASVDFNVVKTGKGHFIEIQGTAERDPFSDKDMQDMLTLAGKGIRDLIDLQQKTIGKLD</sequence>
<dbReference type="EMBL" id="OX336137">
    <property type="protein sequence ID" value="CAI2718148.1"/>
    <property type="molecule type" value="Genomic_DNA"/>
</dbReference>
<keyword evidence="10" id="KW-1185">Reference proteome</keyword>
<evidence type="ECO:0000256" key="3">
    <source>
        <dbReference type="ARBA" id="ARBA00022555"/>
    </source>
</evidence>
<keyword evidence="5" id="KW-0694">RNA-binding</keyword>
<feature type="domain" description="Exoribonuclease phosphorolytic" evidence="7">
    <location>
        <begin position="11"/>
        <end position="141"/>
    </location>
</feature>
<dbReference type="InterPro" id="IPR015847">
    <property type="entry name" value="ExoRNase_PH_dom2"/>
</dbReference>
<name>A0ABN8W127_9BACT</name>
<dbReference type="InterPro" id="IPR002381">
    <property type="entry name" value="RNase_PH_bac-type"/>
</dbReference>
<comment type="subunit">
    <text evidence="6">Homohexameric ring arranged as a trimer of dimers.</text>
</comment>
<dbReference type="InterPro" id="IPR018336">
    <property type="entry name" value="RNase_PH_CS"/>
</dbReference>
<reference evidence="9 10" key="1">
    <citation type="submission" date="2022-09" db="EMBL/GenBank/DDBJ databases">
        <authorList>
            <person name="Kop L."/>
        </authorList>
    </citation>
    <scope>NUCLEOTIDE SEQUENCE [LARGE SCALE GENOMIC DNA]</scope>
    <source>
        <strain evidence="9 10">347</strain>
    </source>
</reference>
<feature type="binding site" evidence="6">
    <location>
        <position position="87"/>
    </location>
    <ligand>
        <name>phosphate</name>
        <dbReference type="ChEBI" id="CHEBI:43474"/>
        <note>substrate</note>
    </ligand>
</feature>
<feature type="binding site" evidence="6">
    <location>
        <begin position="125"/>
        <end position="127"/>
    </location>
    <ligand>
        <name>phosphate</name>
        <dbReference type="ChEBI" id="CHEBI:43474"/>
        <note>substrate</note>
    </ligand>
</feature>
<evidence type="ECO:0000259" key="7">
    <source>
        <dbReference type="Pfam" id="PF01138"/>
    </source>
</evidence>
<dbReference type="InterPro" id="IPR027408">
    <property type="entry name" value="PNPase/RNase_PH_dom_sf"/>
</dbReference>
<evidence type="ECO:0000313" key="10">
    <source>
        <dbReference type="Proteomes" id="UP001157733"/>
    </source>
</evidence>
<dbReference type="GO" id="GO:0009022">
    <property type="term" value="F:tRNA nucleotidyltransferase activity"/>
    <property type="evidence" value="ECO:0007669"/>
    <property type="project" value="UniProtKB-EC"/>
</dbReference>
<dbReference type="NCBIfam" id="TIGR01966">
    <property type="entry name" value="RNasePH"/>
    <property type="match status" value="1"/>
</dbReference>
<dbReference type="SUPFAM" id="SSF54211">
    <property type="entry name" value="Ribosomal protein S5 domain 2-like"/>
    <property type="match status" value="1"/>
</dbReference>
<dbReference type="CDD" id="cd11362">
    <property type="entry name" value="RNase_PH_bact"/>
    <property type="match status" value="1"/>
</dbReference>
<comment type="similarity">
    <text evidence="1 6">Belongs to the RNase PH family.</text>
</comment>
<dbReference type="Pfam" id="PF01138">
    <property type="entry name" value="RNase_PH"/>
    <property type="match status" value="1"/>
</dbReference>
<keyword evidence="2 6" id="KW-0698">rRNA processing</keyword>
<keyword evidence="4 6" id="KW-0819">tRNA processing</keyword>
<dbReference type="Pfam" id="PF03725">
    <property type="entry name" value="RNase_PH_C"/>
    <property type="match status" value="1"/>
</dbReference>
<evidence type="ECO:0000256" key="2">
    <source>
        <dbReference type="ARBA" id="ARBA00022552"/>
    </source>
</evidence>
<keyword evidence="6 9" id="KW-0808">Transferase</keyword>
<comment type="catalytic activity">
    <reaction evidence="6">
        <text>tRNA(n+1) + phosphate = tRNA(n) + a ribonucleoside 5'-diphosphate</text>
        <dbReference type="Rhea" id="RHEA:10628"/>
        <dbReference type="Rhea" id="RHEA-COMP:17343"/>
        <dbReference type="Rhea" id="RHEA-COMP:17344"/>
        <dbReference type="ChEBI" id="CHEBI:43474"/>
        <dbReference type="ChEBI" id="CHEBI:57930"/>
        <dbReference type="ChEBI" id="CHEBI:173114"/>
        <dbReference type="EC" id="2.7.7.56"/>
    </reaction>
</comment>
<evidence type="ECO:0000256" key="1">
    <source>
        <dbReference type="ARBA" id="ARBA00006678"/>
    </source>
</evidence>
<dbReference type="Gene3D" id="3.30.230.70">
    <property type="entry name" value="GHMP Kinase, N-terminal domain"/>
    <property type="match status" value="1"/>
</dbReference>
<dbReference type="InterPro" id="IPR020568">
    <property type="entry name" value="Ribosomal_Su5_D2-typ_SF"/>
</dbReference>
<dbReference type="PANTHER" id="PTHR11953:SF0">
    <property type="entry name" value="EXOSOME COMPLEX COMPONENT RRP41"/>
    <property type="match status" value="1"/>
</dbReference>
<dbReference type="InterPro" id="IPR001247">
    <property type="entry name" value="ExoRNase_PH_dom1"/>
</dbReference>
<dbReference type="SUPFAM" id="SSF55666">
    <property type="entry name" value="Ribonuclease PH domain 2-like"/>
    <property type="match status" value="1"/>
</dbReference>
<gene>
    <name evidence="6 9" type="primary">rph</name>
    <name evidence="9" type="ORF">NSPWAT_1289</name>
</gene>
<evidence type="ECO:0000256" key="4">
    <source>
        <dbReference type="ARBA" id="ARBA00022694"/>
    </source>
</evidence>
<protein>
    <recommendedName>
        <fullName evidence="6">Ribonuclease PH</fullName>
        <shortName evidence="6">RNase PH</shortName>
        <ecNumber evidence="6">2.7.7.56</ecNumber>
    </recommendedName>
    <alternativeName>
        <fullName evidence="6">tRNA nucleotidyltransferase</fullName>
    </alternativeName>
</protein>
<evidence type="ECO:0000259" key="8">
    <source>
        <dbReference type="Pfam" id="PF03725"/>
    </source>
</evidence>
<dbReference type="InterPro" id="IPR050080">
    <property type="entry name" value="RNase_PH"/>
</dbReference>
<evidence type="ECO:0000313" key="9">
    <source>
        <dbReference type="EMBL" id="CAI2718148.1"/>
    </source>
</evidence>
<accession>A0ABN8W127</accession>
<dbReference type="HAMAP" id="MF_00564">
    <property type="entry name" value="RNase_PH"/>
    <property type="match status" value="1"/>
</dbReference>